<organism evidence="1 2">
    <name type="scientific">Tetranychus urticae</name>
    <name type="common">Two-spotted spider mite</name>
    <dbReference type="NCBI Taxonomy" id="32264"/>
    <lineage>
        <taxon>Eukaryota</taxon>
        <taxon>Metazoa</taxon>
        <taxon>Ecdysozoa</taxon>
        <taxon>Arthropoda</taxon>
        <taxon>Chelicerata</taxon>
        <taxon>Arachnida</taxon>
        <taxon>Acari</taxon>
        <taxon>Acariformes</taxon>
        <taxon>Trombidiformes</taxon>
        <taxon>Prostigmata</taxon>
        <taxon>Eleutherengona</taxon>
        <taxon>Raphignathae</taxon>
        <taxon>Tetranychoidea</taxon>
        <taxon>Tetranychidae</taxon>
        <taxon>Tetranychus</taxon>
    </lineage>
</organism>
<dbReference type="EMBL" id="CAEY01000779">
    <property type="status" value="NOT_ANNOTATED_CDS"/>
    <property type="molecule type" value="Genomic_DNA"/>
</dbReference>
<dbReference type="Proteomes" id="UP000015104">
    <property type="component" value="Unassembled WGS sequence"/>
</dbReference>
<dbReference type="EnsemblMetazoa" id="tetur02g00970.1">
    <property type="protein sequence ID" value="tetur02g00970.1"/>
    <property type="gene ID" value="tetur02g00970"/>
</dbReference>
<dbReference type="AlphaFoldDB" id="T1JUH5"/>
<reference evidence="2" key="1">
    <citation type="submission" date="2011-08" db="EMBL/GenBank/DDBJ databases">
        <authorList>
            <person name="Rombauts S."/>
        </authorList>
    </citation>
    <scope>NUCLEOTIDE SEQUENCE</scope>
    <source>
        <strain evidence="2">London</strain>
    </source>
</reference>
<proteinExistence type="predicted"/>
<accession>T1JUH5</accession>
<evidence type="ECO:0000313" key="1">
    <source>
        <dbReference type="EnsemblMetazoa" id="tetur02g00970.1"/>
    </source>
</evidence>
<keyword evidence="2" id="KW-1185">Reference proteome</keyword>
<protein>
    <submittedName>
        <fullName evidence="1">Uncharacterized protein</fullName>
    </submittedName>
</protein>
<reference evidence="1" key="2">
    <citation type="submission" date="2015-06" db="UniProtKB">
        <authorList>
            <consortium name="EnsemblMetazoa"/>
        </authorList>
    </citation>
    <scope>IDENTIFICATION</scope>
</reference>
<dbReference type="HOGENOM" id="CLU_3415409_0_0_1"/>
<sequence>MVQNGLISRDQRLKVYQLNLLVPVVFA</sequence>
<name>T1JUH5_TETUR</name>
<evidence type="ECO:0000313" key="2">
    <source>
        <dbReference type="Proteomes" id="UP000015104"/>
    </source>
</evidence>